<feature type="transmembrane region" description="Helical" evidence="9">
    <location>
        <begin position="155"/>
        <end position="173"/>
    </location>
</feature>
<feature type="transmembrane region" description="Helical" evidence="9">
    <location>
        <begin position="123"/>
        <end position="143"/>
    </location>
</feature>
<feature type="transmembrane region" description="Helical" evidence="9">
    <location>
        <begin position="185"/>
        <end position="202"/>
    </location>
</feature>
<dbReference type="GO" id="GO:0005637">
    <property type="term" value="C:nuclear inner membrane"/>
    <property type="evidence" value="ECO:0007669"/>
    <property type="project" value="UniProtKB-SubCell"/>
</dbReference>
<dbReference type="Proteomes" id="UP000006906">
    <property type="component" value="Chromosome 3"/>
</dbReference>
<keyword evidence="6 9" id="KW-0472">Membrane</keyword>
<dbReference type="AlphaFoldDB" id="A0A2K3DXX1"/>
<accession>A0A2K3DXX1</accession>
<organism evidence="10 11">
    <name type="scientific">Chlamydomonas reinhardtii</name>
    <name type="common">Chlamydomonas smithii</name>
    <dbReference type="NCBI Taxonomy" id="3055"/>
    <lineage>
        <taxon>Eukaryota</taxon>
        <taxon>Viridiplantae</taxon>
        <taxon>Chlorophyta</taxon>
        <taxon>core chlorophytes</taxon>
        <taxon>Chlorophyceae</taxon>
        <taxon>CS clade</taxon>
        <taxon>Chlamydomonadales</taxon>
        <taxon>Chlamydomonadaceae</taxon>
        <taxon>Chlamydomonas</taxon>
    </lineage>
</organism>
<keyword evidence="4" id="KW-0732">Signal</keyword>
<name>A0A2K3DXX1_CHLRE</name>
<dbReference type="KEGG" id="cre:CHLRE_03g183800v5"/>
<keyword evidence="3 9" id="KW-0812">Transmembrane</keyword>
<evidence type="ECO:0000256" key="5">
    <source>
        <dbReference type="ARBA" id="ARBA00022989"/>
    </source>
</evidence>
<comment type="similarity">
    <text evidence="2">Belongs to the NEMP family.</text>
</comment>
<comment type="subcellular location">
    <subcellularLocation>
        <location evidence="1">Nucleus inner membrane</location>
        <topology evidence="1">Multi-pass membrane protein</topology>
        <orientation evidence="1">Nucleoplasmic side</orientation>
    </subcellularLocation>
</comment>
<evidence type="ECO:0000256" key="1">
    <source>
        <dbReference type="ARBA" id="ARBA00004575"/>
    </source>
</evidence>
<feature type="transmembrane region" description="Helical" evidence="9">
    <location>
        <begin position="63"/>
        <end position="82"/>
    </location>
</feature>
<dbReference type="RefSeq" id="XP_042926209.1">
    <property type="nucleotide sequence ID" value="XM_043061080.1"/>
</dbReference>
<evidence type="ECO:0000256" key="2">
    <source>
        <dbReference type="ARBA" id="ARBA00005748"/>
    </source>
</evidence>
<dbReference type="InterPro" id="IPR019358">
    <property type="entry name" value="NEMP_fam"/>
</dbReference>
<sequence length="403" mass="42755">MGGTPDEVTQRWTDGEQAWCSLYSTLRRKGCQLQLSPFSTSYIGLRKTPNLGAVCRFEHDSRWSWWMAGSFGAAMVLLLAAGPLSESMALRVTSGGLIFALGSVIIITYIISRQLPGRRSLVTTAMLLGSTSWGLLRWSTGYWVPSLYTLAHNKFVLGVAGSFGLLGAALTYLYGNVDNPKINTLVKLGLQLLGLGLLWAGTWTQPPVFAALLLAAAGWRVLRWVLAAVRWFHGRRSAKQAATQHAQEQQVEHQHQQLLQHQQAALSGTPLGQVSAGIALSSVQSGGAYLVTAGMFGGGSLAPSPYGHPSTPRGLDAASALADAVSPLVRAGLIINPLSGRSIRIGGDLYNRLVEQGYVPDMAAGRLAPPMPPVGSPAGSDGGTPGSPGAAARRRRQLRNRAG</sequence>
<dbReference type="OrthoDB" id="534937at2759"/>
<evidence type="ECO:0000313" key="11">
    <source>
        <dbReference type="Proteomes" id="UP000006906"/>
    </source>
</evidence>
<evidence type="ECO:0000256" key="7">
    <source>
        <dbReference type="ARBA" id="ARBA00023242"/>
    </source>
</evidence>
<feature type="region of interest" description="Disordered" evidence="8">
    <location>
        <begin position="364"/>
        <end position="403"/>
    </location>
</feature>
<keyword evidence="7" id="KW-0539">Nucleus</keyword>
<evidence type="ECO:0000256" key="3">
    <source>
        <dbReference type="ARBA" id="ARBA00022692"/>
    </source>
</evidence>
<feature type="transmembrane region" description="Helical" evidence="9">
    <location>
        <begin position="88"/>
        <end position="111"/>
    </location>
</feature>
<dbReference type="PANTHER" id="PTHR13598:SF1">
    <property type="entry name" value="AT07567P-RELATED"/>
    <property type="match status" value="1"/>
</dbReference>
<dbReference type="InParanoid" id="A0A2K3DXX1"/>
<dbReference type="OMA" id="SWWMAGS"/>
<dbReference type="PANTHER" id="PTHR13598">
    <property type="entry name" value="AT07567P-RELATED"/>
    <property type="match status" value="1"/>
</dbReference>
<reference evidence="10 11" key="1">
    <citation type="journal article" date="2007" name="Science">
        <title>The Chlamydomonas genome reveals the evolution of key animal and plant functions.</title>
        <authorList>
            <person name="Merchant S.S."/>
            <person name="Prochnik S.E."/>
            <person name="Vallon O."/>
            <person name="Harris E.H."/>
            <person name="Karpowicz S.J."/>
            <person name="Witman G.B."/>
            <person name="Terry A."/>
            <person name="Salamov A."/>
            <person name="Fritz-Laylin L.K."/>
            <person name="Marechal-Drouard L."/>
            <person name="Marshall W.F."/>
            <person name="Qu L.H."/>
            <person name="Nelson D.R."/>
            <person name="Sanderfoot A.A."/>
            <person name="Spalding M.H."/>
            <person name="Kapitonov V.V."/>
            <person name="Ren Q."/>
            <person name="Ferris P."/>
            <person name="Lindquist E."/>
            <person name="Shapiro H."/>
            <person name="Lucas S.M."/>
            <person name="Grimwood J."/>
            <person name="Schmutz J."/>
            <person name="Cardol P."/>
            <person name="Cerutti H."/>
            <person name="Chanfreau G."/>
            <person name="Chen C.L."/>
            <person name="Cognat V."/>
            <person name="Croft M.T."/>
            <person name="Dent R."/>
            <person name="Dutcher S."/>
            <person name="Fernandez E."/>
            <person name="Fukuzawa H."/>
            <person name="Gonzalez-Ballester D."/>
            <person name="Gonzalez-Halphen D."/>
            <person name="Hallmann A."/>
            <person name="Hanikenne M."/>
            <person name="Hippler M."/>
            <person name="Inwood W."/>
            <person name="Jabbari K."/>
            <person name="Kalanon M."/>
            <person name="Kuras R."/>
            <person name="Lefebvre P.A."/>
            <person name="Lemaire S.D."/>
            <person name="Lobanov A.V."/>
            <person name="Lohr M."/>
            <person name="Manuell A."/>
            <person name="Meier I."/>
            <person name="Mets L."/>
            <person name="Mittag M."/>
            <person name="Mittelmeier T."/>
            <person name="Moroney J.V."/>
            <person name="Moseley J."/>
            <person name="Napoli C."/>
            <person name="Nedelcu A.M."/>
            <person name="Niyogi K."/>
            <person name="Novoselov S.V."/>
            <person name="Paulsen I.T."/>
            <person name="Pazour G."/>
            <person name="Purton S."/>
            <person name="Ral J.P."/>
            <person name="Riano-Pachon D.M."/>
            <person name="Riekhof W."/>
            <person name="Rymarquis L."/>
            <person name="Schroda M."/>
            <person name="Stern D."/>
            <person name="Umen J."/>
            <person name="Willows R."/>
            <person name="Wilson N."/>
            <person name="Zimmer S.L."/>
            <person name="Allmer J."/>
            <person name="Balk J."/>
            <person name="Bisova K."/>
            <person name="Chen C.J."/>
            <person name="Elias M."/>
            <person name="Gendler K."/>
            <person name="Hauser C."/>
            <person name="Lamb M.R."/>
            <person name="Ledford H."/>
            <person name="Long J.C."/>
            <person name="Minagawa J."/>
            <person name="Page M.D."/>
            <person name="Pan J."/>
            <person name="Pootakham W."/>
            <person name="Roje S."/>
            <person name="Rose A."/>
            <person name="Stahlberg E."/>
            <person name="Terauchi A.M."/>
            <person name="Yang P."/>
            <person name="Ball S."/>
            <person name="Bowler C."/>
            <person name="Dieckmann C.L."/>
            <person name="Gladyshev V.N."/>
            <person name="Green P."/>
            <person name="Jorgensen R."/>
            <person name="Mayfield S."/>
            <person name="Mueller-Roeber B."/>
            <person name="Rajamani S."/>
            <person name="Sayre R.T."/>
            <person name="Brokstein P."/>
            <person name="Dubchak I."/>
            <person name="Goodstein D."/>
            <person name="Hornick L."/>
            <person name="Huang Y.W."/>
            <person name="Jhaveri J."/>
            <person name="Luo Y."/>
            <person name="Martinez D."/>
            <person name="Ngau W.C."/>
            <person name="Otillar B."/>
            <person name="Poliakov A."/>
            <person name="Porter A."/>
            <person name="Szajkowski L."/>
            <person name="Werner G."/>
            <person name="Zhou K."/>
            <person name="Grigoriev I.V."/>
            <person name="Rokhsar D.S."/>
            <person name="Grossman A.R."/>
        </authorList>
    </citation>
    <scope>NUCLEOTIDE SEQUENCE [LARGE SCALE GENOMIC DNA]</scope>
    <source>
        <strain evidence="11">CC-503</strain>
    </source>
</reference>
<dbReference type="GeneID" id="5728499"/>
<evidence type="ECO:0000256" key="4">
    <source>
        <dbReference type="ARBA" id="ARBA00022729"/>
    </source>
</evidence>
<dbReference type="Pfam" id="PF10225">
    <property type="entry name" value="NEMP"/>
    <property type="match status" value="1"/>
</dbReference>
<evidence type="ECO:0000313" key="10">
    <source>
        <dbReference type="EMBL" id="PNW85383.1"/>
    </source>
</evidence>
<evidence type="ECO:0000256" key="6">
    <source>
        <dbReference type="ARBA" id="ARBA00023136"/>
    </source>
</evidence>
<evidence type="ECO:0000256" key="8">
    <source>
        <dbReference type="SAM" id="MobiDB-lite"/>
    </source>
</evidence>
<feature type="compositionally biased region" description="Basic residues" evidence="8">
    <location>
        <begin position="392"/>
        <end position="403"/>
    </location>
</feature>
<keyword evidence="11" id="KW-1185">Reference proteome</keyword>
<dbReference type="Gramene" id="PNW85383">
    <property type="protein sequence ID" value="PNW85383"/>
    <property type="gene ID" value="CHLRE_03g183800v5"/>
</dbReference>
<feature type="transmembrane region" description="Helical" evidence="9">
    <location>
        <begin position="208"/>
        <end position="229"/>
    </location>
</feature>
<gene>
    <name evidence="10" type="ORF">CHLRE_03g183800v5</name>
</gene>
<proteinExistence type="inferred from homology"/>
<protein>
    <submittedName>
        <fullName evidence="10">Uncharacterized protein</fullName>
    </submittedName>
</protein>
<evidence type="ECO:0000256" key="9">
    <source>
        <dbReference type="SAM" id="Phobius"/>
    </source>
</evidence>
<dbReference type="EMBL" id="CM008964">
    <property type="protein sequence ID" value="PNW85383.1"/>
    <property type="molecule type" value="Genomic_DNA"/>
</dbReference>
<keyword evidence="5 9" id="KW-1133">Transmembrane helix</keyword>